<sequence>MGKVSPKTLLSFAAPSLQVWLLLWKNVAALGRKGWRCCMPGREQRTMKRMSIRVLRCFPVNLVSHEKFRGAPKALTLIPFFQKQNNGLTKVSFYLGKGRPQMSSFPEFEGQQCTGIIASLVYRKCKEQSPNNSCN</sequence>
<evidence type="ECO:0000313" key="1">
    <source>
        <dbReference type="EMBL" id="KOM57086.1"/>
    </source>
</evidence>
<gene>
    <name evidence="1" type="ORF">LR48_Vigan11g011800</name>
</gene>
<accession>A0A0L9VPU4</accession>
<dbReference type="Proteomes" id="UP000053144">
    <property type="component" value="Chromosome 11"/>
</dbReference>
<proteinExistence type="predicted"/>
<organism evidence="1 2">
    <name type="scientific">Phaseolus angularis</name>
    <name type="common">Azuki bean</name>
    <name type="synonym">Vigna angularis</name>
    <dbReference type="NCBI Taxonomy" id="3914"/>
    <lineage>
        <taxon>Eukaryota</taxon>
        <taxon>Viridiplantae</taxon>
        <taxon>Streptophyta</taxon>
        <taxon>Embryophyta</taxon>
        <taxon>Tracheophyta</taxon>
        <taxon>Spermatophyta</taxon>
        <taxon>Magnoliopsida</taxon>
        <taxon>eudicotyledons</taxon>
        <taxon>Gunneridae</taxon>
        <taxon>Pentapetalae</taxon>
        <taxon>rosids</taxon>
        <taxon>fabids</taxon>
        <taxon>Fabales</taxon>
        <taxon>Fabaceae</taxon>
        <taxon>Papilionoideae</taxon>
        <taxon>50 kb inversion clade</taxon>
        <taxon>NPAAA clade</taxon>
        <taxon>indigoferoid/millettioid clade</taxon>
        <taxon>Phaseoleae</taxon>
        <taxon>Vigna</taxon>
    </lineage>
</organism>
<name>A0A0L9VPU4_PHAAN</name>
<dbReference type="AlphaFoldDB" id="A0A0L9VPU4"/>
<reference evidence="2" key="1">
    <citation type="journal article" date="2015" name="Proc. Natl. Acad. Sci. U.S.A.">
        <title>Genome sequencing of adzuki bean (Vigna angularis) provides insight into high starch and low fat accumulation and domestication.</title>
        <authorList>
            <person name="Yang K."/>
            <person name="Tian Z."/>
            <person name="Chen C."/>
            <person name="Luo L."/>
            <person name="Zhao B."/>
            <person name="Wang Z."/>
            <person name="Yu L."/>
            <person name="Li Y."/>
            <person name="Sun Y."/>
            <person name="Li W."/>
            <person name="Chen Y."/>
            <person name="Li Y."/>
            <person name="Zhang Y."/>
            <person name="Ai D."/>
            <person name="Zhao J."/>
            <person name="Shang C."/>
            <person name="Ma Y."/>
            <person name="Wu B."/>
            <person name="Wang M."/>
            <person name="Gao L."/>
            <person name="Sun D."/>
            <person name="Zhang P."/>
            <person name="Guo F."/>
            <person name="Wang W."/>
            <person name="Li Y."/>
            <person name="Wang J."/>
            <person name="Varshney R.K."/>
            <person name="Wang J."/>
            <person name="Ling H.Q."/>
            <person name="Wan P."/>
        </authorList>
    </citation>
    <scope>NUCLEOTIDE SEQUENCE</scope>
    <source>
        <strain evidence="2">cv. Jingnong 6</strain>
    </source>
</reference>
<protein>
    <submittedName>
        <fullName evidence="1">Uncharacterized protein</fullName>
    </submittedName>
</protein>
<dbReference type="Gramene" id="KOM57086">
    <property type="protein sequence ID" value="KOM57086"/>
    <property type="gene ID" value="LR48_Vigan11g011800"/>
</dbReference>
<evidence type="ECO:0000313" key="2">
    <source>
        <dbReference type="Proteomes" id="UP000053144"/>
    </source>
</evidence>
<dbReference type="EMBL" id="CM003381">
    <property type="protein sequence ID" value="KOM57086.1"/>
    <property type="molecule type" value="Genomic_DNA"/>
</dbReference>